<dbReference type="AlphaFoldDB" id="A0A6C0EJ07"/>
<reference evidence="1" key="1">
    <citation type="journal article" date="2020" name="Nature">
        <title>Giant virus diversity and host interactions through global metagenomics.</title>
        <authorList>
            <person name="Schulz F."/>
            <person name="Roux S."/>
            <person name="Paez-Espino D."/>
            <person name="Jungbluth S."/>
            <person name="Walsh D.A."/>
            <person name="Denef V.J."/>
            <person name="McMahon K.D."/>
            <person name="Konstantinidis K.T."/>
            <person name="Eloe-Fadrosh E.A."/>
            <person name="Kyrpides N.C."/>
            <person name="Woyke T."/>
        </authorList>
    </citation>
    <scope>NUCLEOTIDE SEQUENCE</scope>
    <source>
        <strain evidence="1">GVMAG-M-3300001348-25</strain>
    </source>
</reference>
<accession>A0A6C0EJ07</accession>
<proteinExistence type="predicted"/>
<organism evidence="1">
    <name type="scientific">viral metagenome</name>
    <dbReference type="NCBI Taxonomy" id="1070528"/>
    <lineage>
        <taxon>unclassified sequences</taxon>
        <taxon>metagenomes</taxon>
        <taxon>organismal metagenomes</taxon>
    </lineage>
</organism>
<name>A0A6C0EJ07_9ZZZZ</name>
<evidence type="ECO:0000313" key="1">
    <source>
        <dbReference type="EMBL" id="QHT28413.1"/>
    </source>
</evidence>
<sequence>MCLGWIMLLYNRNKYKEDKKEVEDKMLHEIQLKRASMLPLYNDNYRKRFNRNNK</sequence>
<dbReference type="EMBL" id="MN738856">
    <property type="protein sequence ID" value="QHT28413.1"/>
    <property type="molecule type" value="Genomic_DNA"/>
</dbReference>
<protein>
    <submittedName>
        <fullName evidence="1">Uncharacterized protein</fullName>
    </submittedName>
</protein>